<name>A0A9D3RY04_ANGAN</name>
<keyword evidence="5 8" id="KW-0812">Transmembrane</keyword>
<evidence type="ECO:0000256" key="6">
    <source>
        <dbReference type="ARBA" id="ARBA00022989"/>
    </source>
</evidence>
<reference evidence="9" key="1">
    <citation type="submission" date="2021-01" db="EMBL/GenBank/DDBJ databases">
        <title>A chromosome-scale assembly of European eel, Anguilla anguilla.</title>
        <authorList>
            <person name="Henkel C."/>
            <person name="Jong-Raadsen S.A."/>
            <person name="Dufour S."/>
            <person name="Weltzien F.-A."/>
            <person name="Palstra A.P."/>
            <person name="Pelster B."/>
            <person name="Spaink H.P."/>
            <person name="Van Den Thillart G.E."/>
            <person name="Jansen H."/>
            <person name="Zahm M."/>
            <person name="Klopp C."/>
            <person name="Cedric C."/>
            <person name="Louis A."/>
            <person name="Berthelot C."/>
            <person name="Parey E."/>
            <person name="Roest Crollius H."/>
            <person name="Montfort J."/>
            <person name="Robinson-Rechavi M."/>
            <person name="Bucao C."/>
            <person name="Bouchez O."/>
            <person name="Gislard M."/>
            <person name="Lluch J."/>
            <person name="Milhes M."/>
            <person name="Lampietro C."/>
            <person name="Lopez Roques C."/>
            <person name="Donnadieu C."/>
            <person name="Braasch I."/>
            <person name="Desvignes T."/>
            <person name="Postlethwait J."/>
            <person name="Bobe J."/>
            <person name="Guiguen Y."/>
            <person name="Dirks R."/>
        </authorList>
    </citation>
    <scope>NUCLEOTIDE SEQUENCE</scope>
    <source>
        <strain evidence="9">Tag_6206</strain>
        <tissue evidence="9">Liver</tissue>
    </source>
</reference>
<evidence type="ECO:0000256" key="3">
    <source>
        <dbReference type="ARBA" id="ARBA00010131"/>
    </source>
</evidence>
<sequence length="446" mass="48756">MGRSYLVDDLVEKYLINLQTVDLPFVTGLLIGQIAVQKDYVVLAAQTPQREKDSQGAVSNGSAAASSLDGIDIQWVSEHAKQVSQMLPGGLLVLGVFLIHPPELSKEAQNMLRRLLFAVEKHVSKGRLWKVTEEDVSERVMLQICSKTRKAICRTFDVLDPKSSAKPADWKYQSGVSGSWQALQCCVELDLEFPVSDTSSANMDRCTKEGLQKWAKQIETSLCLINGKRLADNFDVTAGLKKNAKANQPTLQAQILIPAAGLGAEQRSTASVQACSGVLALKGVVHCRAYVHTSKPRAWQAVEAIKRDVMNTVSCRTEMLFEDLRMNEGAVGSRQPLPLRVFAPVPSTVICVCDYMFPDESTADVSERFKEMLDCDIPEDSIDTSQEAAIEKQPNINSEECMDSVTPEVPVESTKRQKPLRPYIGAAVAAGVALLAAALSLLYLGD</sequence>
<dbReference type="GO" id="GO:0012505">
    <property type="term" value="C:endomembrane system"/>
    <property type="evidence" value="ECO:0007669"/>
    <property type="project" value="TreeGrafter"/>
</dbReference>
<evidence type="ECO:0000256" key="7">
    <source>
        <dbReference type="ARBA" id="ARBA00023136"/>
    </source>
</evidence>
<keyword evidence="6 8" id="KW-1133">Transmembrane helix</keyword>
<comment type="similarity">
    <text evidence="3">Belongs to the ODR-4 family.</text>
</comment>
<organism evidence="9 10">
    <name type="scientific">Anguilla anguilla</name>
    <name type="common">European freshwater eel</name>
    <name type="synonym">Muraena anguilla</name>
    <dbReference type="NCBI Taxonomy" id="7936"/>
    <lineage>
        <taxon>Eukaryota</taxon>
        <taxon>Metazoa</taxon>
        <taxon>Chordata</taxon>
        <taxon>Craniata</taxon>
        <taxon>Vertebrata</taxon>
        <taxon>Euteleostomi</taxon>
        <taxon>Actinopterygii</taxon>
        <taxon>Neopterygii</taxon>
        <taxon>Teleostei</taxon>
        <taxon>Anguilliformes</taxon>
        <taxon>Anguillidae</taxon>
        <taxon>Anguilla</taxon>
    </lineage>
</organism>
<evidence type="ECO:0000256" key="1">
    <source>
        <dbReference type="ARBA" id="ARBA00003891"/>
    </source>
</evidence>
<dbReference type="PANTHER" id="PTHR33966">
    <property type="entry name" value="PROTEIN ODR-4 HOMOLOG"/>
    <property type="match status" value="1"/>
</dbReference>
<comment type="function">
    <text evidence="1">May play a role in the trafficking of a subset of G-protein coupled receptors.</text>
</comment>
<evidence type="ECO:0000256" key="5">
    <source>
        <dbReference type="ARBA" id="ARBA00022692"/>
    </source>
</evidence>
<protein>
    <recommendedName>
        <fullName evidence="4">Protein odr-4 homolog</fullName>
    </recommendedName>
</protein>
<evidence type="ECO:0000256" key="2">
    <source>
        <dbReference type="ARBA" id="ARBA00004370"/>
    </source>
</evidence>
<gene>
    <name evidence="9" type="ORF">ANANG_G00125590</name>
</gene>
<comment type="caution">
    <text evidence="9">The sequence shown here is derived from an EMBL/GenBank/DDBJ whole genome shotgun (WGS) entry which is preliminary data.</text>
</comment>
<evidence type="ECO:0000313" key="9">
    <source>
        <dbReference type="EMBL" id="KAG5847395.1"/>
    </source>
</evidence>
<dbReference type="PANTHER" id="PTHR33966:SF1">
    <property type="entry name" value="PROTEIN ODR-4 HOMOLOG"/>
    <property type="match status" value="1"/>
</dbReference>
<comment type="subcellular location">
    <subcellularLocation>
        <location evidence="2">Membrane</location>
    </subcellularLocation>
</comment>
<evidence type="ECO:0000313" key="10">
    <source>
        <dbReference type="Proteomes" id="UP001044222"/>
    </source>
</evidence>
<dbReference type="GO" id="GO:0008104">
    <property type="term" value="P:intracellular protein localization"/>
    <property type="evidence" value="ECO:0007669"/>
    <property type="project" value="TreeGrafter"/>
</dbReference>
<proteinExistence type="inferred from homology"/>
<keyword evidence="10" id="KW-1185">Reference proteome</keyword>
<dbReference type="EMBL" id="JAFIRN010000006">
    <property type="protein sequence ID" value="KAG5847395.1"/>
    <property type="molecule type" value="Genomic_DNA"/>
</dbReference>
<keyword evidence="7 8" id="KW-0472">Membrane</keyword>
<evidence type="ECO:0000256" key="4">
    <source>
        <dbReference type="ARBA" id="ARBA00020550"/>
    </source>
</evidence>
<evidence type="ECO:0000256" key="8">
    <source>
        <dbReference type="SAM" id="Phobius"/>
    </source>
</evidence>
<feature type="transmembrane region" description="Helical" evidence="8">
    <location>
        <begin position="423"/>
        <end position="444"/>
    </location>
</feature>
<dbReference type="Proteomes" id="UP001044222">
    <property type="component" value="Chromosome 6"/>
</dbReference>
<accession>A0A9D3RY04</accession>
<dbReference type="AlphaFoldDB" id="A0A9D3RY04"/>
<dbReference type="GO" id="GO:0016020">
    <property type="term" value="C:membrane"/>
    <property type="evidence" value="ECO:0007669"/>
    <property type="project" value="UniProtKB-SubCell"/>
</dbReference>
<dbReference type="Pfam" id="PF14778">
    <property type="entry name" value="ODR4-like"/>
    <property type="match status" value="1"/>
</dbReference>
<dbReference type="InterPro" id="IPR029454">
    <property type="entry name" value="ODR-4-like"/>
</dbReference>